<evidence type="ECO:0000313" key="2">
    <source>
        <dbReference type="EMBL" id="KAB2810216.1"/>
    </source>
</evidence>
<protein>
    <recommendedName>
        <fullName evidence="4">T9SS type A sorting domain-containing protein</fullName>
    </recommendedName>
</protein>
<keyword evidence="3" id="KW-1185">Reference proteome</keyword>
<dbReference type="RefSeq" id="WP_151667360.1">
    <property type="nucleotide sequence ID" value="NZ_WBVO01000005.1"/>
</dbReference>
<dbReference type="EMBL" id="WBVO01000005">
    <property type="protein sequence ID" value="KAB2810216.1"/>
    <property type="molecule type" value="Genomic_DNA"/>
</dbReference>
<accession>A0A6N6RIT4</accession>
<organism evidence="2 3">
    <name type="scientific">Phaeocystidibacter luteus</name>
    <dbReference type="NCBI Taxonomy" id="911197"/>
    <lineage>
        <taxon>Bacteria</taxon>
        <taxon>Pseudomonadati</taxon>
        <taxon>Bacteroidota</taxon>
        <taxon>Flavobacteriia</taxon>
        <taxon>Flavobacteriales</taxon>
        <taxon>Phaeocystidibacteraceae</taxon>
        <taxon>Phaeocystidibacter</taxon>
    </lineage>
</organism>
<name>A0A6N6RIT4_9FLAO</name>
<dbReference type="OrthoDB" id="1652165at2"/>
<evidence type="ECO:0000313" key="3">
    <source>
        <dbReference type="Proteomes" id="UP000468650"/>
    </source>
</evidence>
<feature type="signal peptide" evidence="1">
    <location>
        <begin position="1"/>
        <end position="18"/>
    </location>
</feature>
<dbReference type="AlphaFoldDB" id="A0A6N6RIT4"/>
<comment type="caution">
    <text evidence="2">The sequence shown here is derived from an EMBL/GenBank/DDBJ whole genome shotgun (WGS) entry which is preliminary data.</text>
</comment>
<evidence type="ECO:0000256" key="1">
    <source>
        <dbReference type="SAM" id="SignalP"/>
    </source>
</evidence>
<feature type="chain" id="PRO_5027064546" description="T9SS type A sorting domain-containing protein" evidence="1">
    <location>
        <begin position="19"/>
        <end position="855"/>
    </location>
</feature>
<proteinExistence type="predicted"/>
<gene>
    <name evidence="2" type="ORF">F8C67_08255</name>
</gene>
<sequence length="855" mass="90969">MRKRLLAFMMLISTLSFAKVNPGEIVILGFEGSNAVDEIWFAALAPIDAGEVIYFTDQTISGTAPFTLGNDSKDSWMSFTIGANGLDVGDTWVIGNMGTATPTLTAARSNVTTSDITNITTTQKFTLSFGQGGDDLILYQGSSTVATRFIYGIGADPVGGSGVSQFEPNQVANQTKVANWGLTFGLTANFFDNGSSNYKLLGVDPATVDFNGTIDDILGGLGDPASYVFDVGYTLNSSSTSGDLSLGTISPQPSNRFYRAFDGQWYTDAAFNTLAIDPNRTHTVVVVTTSYSLASGDTLDVAGIVVGDGSTPTVVTAGAGSVVQTVYGLQVTNAGEFVMSGTASVYLGSDVDVDAGGTATLQPGAHIDFEGDLIVDGTMTLNADATGFSSLGLHGTTTQSITGTGTINAELYFANSGWHHLSAPGSITFSNVSFTNGMNLSFSGATRNVYRWNPSPSSTDPGWYPTQSASNFGDSAYAIYFYPDNVPTTINLAYVADDLDADVSAGTHQHTAKYKAAGSQPVNSTDGWLSADASAGANGGWNLMKNPFWGHLNWASVDDNLPSDVSGAVYFWNPGSGSYDTWTDGTGNSNNDIIPLLAYFAKADIPANGQAINRSQSHVFDGDQNYFGKVSNAKAQMILNATSQGKTSTVYMLFEDNATAAFDHKYDAYFRGVNPDQVKFNVVSSDSVGLKIDQRPFPIGLGEAYLSYHFETDGAPGSINLDPSFLPRGIYVYLEDLHEGVTVDLLAGDYMFTQDADAPIQRFKLHINNTAVSLNELNAKPEELTAFRNFDRVNLTANTLADGAYTVEVIDMMGSILYNNEVEFAGGNAQFDFTGNGPFVIRVWNGEEALVVKSF</sequence>
<dbReference type="Proteomes" id="UP000468650">
    <property type="component" value="Unassembled WGS sequence"/>
</dbReference>
<keyword evidence="1" id="KW-0732">Signal</keyword>
<evidence type="ECO:0008006" key="4">
    <source>
        <dbReference type="Google" id="ProtNLM"/>
    </source>
</evidence>
<reference evidence="2 3" key="1">
    <citation type="submission" date="2019-09" db="EMBL/GenBank/DDBJ databases">
        <title>Genomes of family Cryomorphaceae.</title>
        <authorList>
            <person name="Bowman J.P."/>
        </authorList>
    </citation>
    <scope>NUCLEOTIDE SEQUENCE [LARGE SCALE GENOMIC DNA]</scope>
    <source>
        <strain evidence="2 3">LMG 25704</strain>
    </source>
</reference>